<dbReference type="OrthoDB" id="9798709at2"/>
<evidence type="ECO:0000259" key="1">
    <source>
        <dbReference type="Pfam" id="PF07883"/>
    </source>
</evidence>
<dbReference type="Proteomes" id="UP000252182">
    <property type="component" value="Chromosome"/>
</dbReference>
<keyword evidence="3" id="KW-1185">Reference proteome</keyword>
<dbReference type="AlphaFoldDB" id="A0A345DDU2"/>
<feature type="domain" description="Cupin type-2" evidence="1">
    <location>
        <begin position="31"/>
        <end position="90"/>
    </location>
</feature>
<organism evidence="2 3">
    <name type="scientific">Ephemeroptericola cinctiostellae</name>
    <dbReference type="NCBI Taxonomy" id="2268024"/>
    <lineage>
        <taxon>Bacteria</taxon>
        <taxon>Pseudomonadati</taxon>
        <taxon>Pseudomonadota</taxon>
        <taxon>Betaproteobacteria</taxon>
        <taxon>Burkholderiales</taxon>
        <taxon>Burkholderiaceae</taxon>
        <taxon>Ephemeroptericola</taxon>
    </lineage>
</organism>
<gene>
    <name evidence="2" type="ORF">DTO96_102285</name>
</gene>
<dbReference type="Gene3D" id="2.60.120.10">
    <property type="entry name" value="Jelly Rolls"/>
    <property type="match status" value="1"/>
</dbReference>
<evidence type="ECO:0000313" key="2">
    <source>
        <dbReference type="EMBL" id="AXF86530.1"/>
    </source>
</evidence>
<dbReference type="InterPro" id="IPR013096">
    <property type="entry name" value="Cupin_2"/>
</dbReference>
<evidence type="ECO:0000313" key="3">
    <source>
        <dbReference type="Proteomes" id="UP000252182"/>
    </source>
</evidence>
<name>A0A345DDU2_9BURK</name>
<dbReference type="SUPFAM" id="SSF51182">
    <property type="entry name" value="RmlC-like cupins"/>
    <property type="match status" value="1"/>
</dbReference>
<proteinExistence type="predicted"/>
<dbReference type="InterPro" id="IPR011051">
    <property type="entry name" value="RmlC_Cupin_sf"/>
</dbReference>
<dbReference type="Pfam" id="PF07883">
    <property type="entry name" value="Cupin_2"/>
    <property type="match status" value="1"/>
</dbReference>
<dbReference type="EMBL" id="CP031124">
    <property type="protein sequence ID" value="AXF86530.1"/>
    <property type="molecule type" value="Genomic_DNA"/>
</dbReference>
<sequence>MHLETKNALDTLKLSRAPFAVLFEHGSLSVEIYKPVGEDLQQPHSRDEAYIVISGHGMFNNGGTQHPFVAGDFMFVAAGTEHRFETFSDDFSTWVLFYGPEGGENASH</sequence>
<dbReference type="KEGG" id="hyf:DTO96_102285"/>
<dbReference type="RefSeq" id="WP_114563593.1">
    <property type="nucleotide sequence ID" value="NZ_CP031124.1"/>
</dbReference>
<accession>A0A345DDU2</accession>
<dbReference type="InterPro" id="IPR014710">
    <property type="entry name" value="RmlC-like_jellyroll"/>
</dbReference>
<reference evidence="3" key="1">
    <citation type="submission" date="2018-07" db="EMBL/GenBank/DDBJ databases">
        <authorList>
            <person name="Kim H."/>
        </authorList>
    </citation>
    <scope>NUCLEOTIDE SEQUENCE [LARGE SCALE GENOMIC DNA]</scope>
    <source>
        <strain evidence="3">F02</strain>
    </source>
</reference>
<protein>
    <recommendedName>
        <fullName evidence="1">Cupin type-2 domain-containing protein</fullName>
    </recommendedName>
</protein>